<evidence type="ECO:0000313" key="3">
    <source>
        <dbReference type="Proteomes" id="UP000292424"/>
    </source>
</evidence>
<gene>
    <name evidence="2" type="ORF">E0W69_012080</name>
</gene>
<dbReference type="GO" id="GO:0016020">
    <property type="term" value="C:membrane"/>
    <property type="evidence" value="ECO:0007669"/>
    <property type="project" value="InterPro"/>
</dbReference>
<evidence type="ECO:0000256" key="1">
    <source>
        <dbReference type="SAM" id="Phobius"/>
    </source>
</evidence>
<evidence type="ECO:0008006" key="4">
    <source>
        <dbReference type="Google" id="ProtNLM"/>
    </source>
</evidence>
<dbReference type="GO" id="GO:0004129">
    <property type="term" value="F:cytochrome-c oxidase activity"/>
    <property type="evidence" value="ECO:0007669"/>
    <property type="project" value="InterPro"/>
</dbReference>
<feature type="transmembrane region" description="Helical" evidence="1">
    <location>
        <begin position="94"/>
        <end position="121"/>
    </location>
</feature>
<dbReference type="Proteomes" id="UP000292424">
    <property type="component" value="Chromosome"/>
</dbReference>
<keyword evidence="1" id="KW-0812">Transmembrane</keyword>
<name>A0A5P2G5E5_9BACT</name>
<dbReference type="SUPFAM" id="SSF81442">
    <property type="entry name" value="Cytochrome c oxidase subunit I-like"/>
    <property type="match status" value="1"/>
</dbReference>
<dbReference type="AlphaFoldDB" id="A0A5P2G5E5"/>
<feature type="transmembrane region" description="Helical" evidence="1">
    <location>
        <begin position="55"/>
        <end position="82"/>
    </location>
</feature>
<evidence type="ECO:0000313" key="2">
    <source>
        <dbReference type="EMBL" id="QES89369.1"/>
    </source>
</evidence>
<dbReference type="InterPro" id="IPR036927">
    <property type="entry name" value="Cyt_c_oxase-like_su1_sf"/>
</dbReference>
<protein>
    <recommendedName>
        <fullName evidence="4">Cytochrome C oxidase subunit I</fullName>
    </recommendedName>
</protein>
<dbReference type="Pfam" id="PF00115">
    <property type="entry name" value="COX1"/>
    <property type="match status" value="1"/>
</dbReference>
<proteinExistence type="predicted"/>
<sequence length="123" mass="14080">MKVSKSYKNTILITLFFPMTLFILGIYNGLMQVLYRSGILSQASFLKLNYYQGLTMHGVINAIVLTTFFAVAFGHVTITHYLKKEPPKWSYKIGMWLMIIGTLMDAYTMLIGKAQVLYTFYAP</sequence>
<dbReference type="KEGG" id="arac:E0W69_012080"/>
<keyword evidence="1" id="KW-0472">Membrane</keyword>
<dbReference type="Gene3D" id="1.20.210.10">
    <property type="entry name" value="Cytochrome c oxidase-like, subunit I domain"/>
    <property type="match status" value="1"/>
</dbReference>
<dbReference type="GO" id="GO:0020037">
    <property type="term" value="F:heme binding"/>
    <property type="evidence" value="ECO:0007669"/>
    <property type="project" value="InterPro"/>
</dbReference>
<reference evidence="2 3" key="1">
    <citation type="submission" date="2019-09" db="EMBL/GenBank/DDBJ databases">
        <title>Complete genome sequence of Arachidicoccus sp. B3-10 isolated from apple orchard soil.</title>
        <authorList>
            <person name="Kim H.S."/>
            <person name="Han K.-I."/>
            <person name="Suh M.K."/>
            <person name="Lee K.C."/>
            <person name="Eom M.K."/>
            <person name="Kim J.-S."/>
            <person name="Kang S.W."/>
            <person name="Sin Y."/>
            <person name="Lee J.-S."/>
        </authorList>
    </citation>
    <scope>NUCLEOTIDE SEQUENCE [LARGE SCALE GENOMIC DNA]</scope>
    <source>
        <strain evidence="2 3">B3-10</strain>
    </source>
</reference>
<keyword evidence="1" id="KW-1133">Transmembrane helix</keyword>
<accession>A0A5P2G5E5</accession>
<organism evidence="2 3">
    <name type="scientific">Rhizosphaericola mali</name>
    <dbReference type="NCBI Taxonomy" id="2545455"/>
    <lineage>
        <taxon>Bacteria</taxon>
        <taxon>Pseudomonadati</taxon>
        <taxon>Bacteroidota</taxon>
        <taxon>Chitinophagia</taxon>
        <taxon>Chitinophagales</taxon>
        <taxon>Chitinophagaceae</taxon>
        <taxon>Rhizosphaericola</taxon>
    </lineage>
</organism>
<feature type="transmembrane region" description="Helical" evidence="1">
    <location>
        <begin position="12"/>
        <end position="35"/>
    </location>
</feature>
<keyword evidence="3" id="KW-1185">Reference proteome</keyword>
<dbReference type="GO" id="GO:0009060">
    <property type="term" value="P:aerobic respiration"/>
    <property type="evidence" value="ECO:0007669"/>
    <property type="project" value="InterPro"/>
</dbReference>
<dbReference type="InterPro" id="IPR000883">
    <property type="entry name" value="Cyt_C_Oxase_1"/>
</dbReference>
<dbReference type="EMBL" id="CP044016">
    <property type="protein sequence ID" value="QES89369.1"/>
    <property type="molecule type" value="Genomic_DNA"/>
</dbReference>